<protein>
    <recommendedName>
        <fullName evidence="4">Lipoprotein SmpA/OmlA domain-containing protein</fullName>
    </recommendedName>
</protein>
<dbReference type="EMBL" id="JAVDWU010000004">
    <property type="protein sequence ID" value="MDR7150542.1"/>
    <property type="molecule type" value="Genomic_DNA"/>
</dbReference>
<evidence type="ECO:0000256" key="1">
    <source>
        <dbReference type="SAM" id="SignalP"/>
    </source>
</evidence>
<evidence type="ECO:0000313" key="3">
    <source>
        <dbReference type="Proteomes" id="UP001265700"/>
    </source>
</evidence>
<proteinExistence type="predicted"/>
<keyword evidence="3" id="KW-1185">Reference proteome</keyword>
<dbReference type="RefSeq" id="WP_310316152.1">
    <property type="nucleotide sequence ID" value="NZ_JAVDWU010000004.1"/>
</dbReference>
<keyword evidence="1" id="KW-0732">Signal</keyword>
<feature type="signal peptide" evidence="1">
    <location>
        <begin position="1"/>
        <end position="21"/>
    </location>
</feature>
<reference evidence="2 3" key="1">
    <citation type="submission" date="2023-07" db="EMBL/GenBank/DDBJ databases">
        <title>Sorghum-associated microbial communities from plants grown in Nebraska, USA.</title>
        <authorList>
            <person name="Schachtman D."/>
        </authorList>
    </citation>
    <scope>NUCLEOTIDE SEQUENCE [LARGE SCALE GENOMIC DNA]</scope>
    <source>
        <strain evidence="2 3">4249</strain>
    </source>
</reference>
<name>A0ABU1WNP4_9BURK</name>
<evidence type="ECO:0000313" key="2">
    <source>
        <dbReference type="EMBL" id="MDR7150542.1"/>
    </source>
</evidence>
<comment type="caution">
    <text evidence="2">The sequence shown here is derived from an EMBL/GenBank/DDBJ whole genome shotgun (WGS) entry which is preliminary data.</text>
</comment>
<gene>
    <name evidence="2" type="ORF">J2W49_002500</name>
</gene>
<sequence>MSCIRLFSALVLLMASASLLAADAGERKFIRKGMAEGEVLHKIGKPDHEAFIRAVKGQPEEKSWTYFPHPRDAQTLTIITFHAGTVSSVDRKISR</sequence>
<feature type="chain" id="PRO_5046510644" description="Lipoprotein SmpA/OmlA domain-containing protein" evidence="1">
    <location>
        <begin position="22"/>
        <end position="95"/>
    </location>
</feature>
<dbReference type="Proteomes" id="UP001265700">
    <property type="component" value="Unassembled WGS sequence"/>
</dbReference>
<accession>A0ABU1WNP4</accession>
<organism evidence="2 3">
    <name type="scientific">Hydrogenophaga palleronii</name>
    <dbReference type="NCBI Taxonomy" id="65655"/>
    <lineage>
        <taxon>Bacteria</taxon>
        <taxon>Pseudomonadati</taxon>
        <taxon>Pseudomonadota</taxon>
        <taxon>Betaproteobacteria</taxon>
        <taxon>Burkholderiales</taxon>
        <taxon>Comamonadaceae</taxon>
        <taxon>Hydrogenophaga</taxon>
    </lineage>
</organism>
<evidence type="ECO:0008006" key="4">
    <source>
        <dbReference type="Google" id="ProtNLM"/>
    </source>
</evidence>